<keyword evidence="3" id="KW-0808">Transferase</keyword>
<dbReference type="CDD" id="cd00761">
    <property type="entry name" value="Glyco_tranf_GTA_type"/>
    <property type="match status" value="1"/>
</dbReference>
<dbReference type="PANTHER" id="PTHR22916">
    <property type="entry name" value="GLYCOSYLTRANSFERASE"/>
    <property type="match status" value="1"/>
</dbReference>
<feature type="transmembrane region" description="Helical" evidence="1">
    <location>
        <begin position="264"/>
        <end position="288"/>
    </location>
</feature>
<dbReference type="Pfam" id="PF00535">
    <property type="entry name" value="Glycos_transf_2"/>
    <property type="match status" value="1"/>
</dbReference>
<keyword evidence="1" id="KW-0472">Membrane</keyword>
<accession>A0A521AKR4</accession>
<dbReference type="OrthoDB" id="6307329at2"/>
<reference evidence="3 4" key="1">
    <citation type="submission" date="2017-05" db="EMBL/GenBank/DDBJ databases">
        <authorList>
            <person name="Varghese N."/>
            <person name="Submissions S."/>
        </authorList>
    </citation>
    <scope>NUCLEOTIDE SEQUENCE [LARGE SCALE GENOMIC DNA]</scope>
    <source>
        <strain evidence="3 4">DSM 27040</strain>
    </source>
</reference>
<dbReference type="InterPro" id="IPR029044">
    <property type="entry name" value="Nucleotide-diphossugar_trans"/>
</dbReference>
<dbReference type="InterPro" id="IPR001173">
    <property type="entry name" value="Glyco_trans_2-like"/>
</dbReference>
<evidence type="ECO:0000313" key="3">
    <source>
        <dbReference type="EMBL" id="SMO35373.1"/>
    </source>
</evidence>
<gene>
    <name evidence="3" type="ORF">SAMN06265379_101218</name>
</gene>
<dbReference type="Proteomes" id="UP000319040">
    <property type="component" value="Unassembled WGS sequence"/>
</dbReference>
<dbReference type="AlphaFoldDB" id="A0A521AKR4"/>
<proteinExistence type="predicted"/>
<dbReference type="PANTHER" id="PTHR22916:SF3">
    <property type="entry name" value="UDP-GLCNAC:BETAGAL BETA-1,3-N-ACETYLGLUCOSAMINYLTRANSFERASE-LIKE PROTEIN 1"/>
    <property type="match status" value="1"/>
</dbReference>
<evidence type="ECO:0000259" key="2">
    <source>
        <dbReference type="Pfam" id="PF00535"/>
    </source>
</evidence>
<keyword evidence="1" id="KW-0812">Transmembrane</keyword>
<sequence>MEISVIIPVYNAEKHIVKAANSALLQPQVKEVILIEDCSPDNSFAICKKLSKQHKQVKLLQHPGGVNKGAAASRNLGIKKAQCEYIAFLDADDFYLSDRFKVDEQIFNSDESIEGVYNALGFHYYSNEAKQKYDDLDMRGLTTIDSQIDSNEVLNVLLGISSKAKGYFSCVALTIKKNIFERIEPFKESLKLFEDTDFIIRLATKCKLASGSIDKAVALRGVHDENRVTETKRNFEHNLPLYKGLYKWGLKNQMPKSALETCKYFYLSYLSFNANYLVKLYIFLYVIFKRYNLYRSLFNNIVYNCFGRNRIAYLIFGLRNNIFPLKQ</sequence>
<dbReference type="RefSeq" id="WP_142531625.1">
    <property type="nucleotide sequence ID" value="NZ_FXTB01000001.1"/>
</dbReference>
<dbReference type="EMBL" id="FXTB01000001">
    <property type="protein sequence ID" value="SMO35373.1"/>
    <property type="molecule type" value="Genomic_DNA"/>
</dbReference>
<evidence type="ECO:0000256" key="1">
    <source>
        <dbReference type="SAM" id="Phobius"/>
    </source>
</evidence>
<dbReference type="GO" id="GO:0016758">
    <property type="term" value="F:hexosyltransferase activity"/>
    <property type="evidence" value="ECO:0007669"/>
    <property type="project" value="UniProtKB-ARBA"/>
</dbReference>
<organism evidence="3 4">
    <name type="scientific">Saccharicrinis carchari</name>
    <dbReference type="NCBI Taxonomy" id="1168039"/>
    <lineage>
        <taxon>Bacteria</taxon>
        <taxon>Pseudomonadati</taxon>
        <taxon>Bacteroidota</taxon>
        <taxon>Bacteroidia</taxon>
        <taxon>Marinilabiliales</taxon>
        <taxon>Marinilabiliaceae</taxon>
        <taxon>Saccharicrinis</taxon>
    </lineage>
</organism>
<dbReference type="SUPFAM" id="SSF53448">
    <property type="entry name" value="Nucleotide-diphospho-sugar transferases"/>
    <property type="match status" value="1"/>
</dbReference>
<protein>
    <submittedName>
        <fullName evidence="3">Glycosyl transferase family 2</fullName>
    </submittedName>
</protein>
<keyword evidence="1" id="KW-1133">Transmembrane helix</keyword>
<evidence type="ECO:0000313" key="4">
    <source>
        <dbReference type="Proteomes" id="UP000319040"/>
    </source>
</evidence>
<dbReference type="Gene3D" id="3.90.550.10">
    <property type="entry name" value="Spore Coat Polysaccharide Biosynthesis Protein SpsA, Chain A"/>
    <property type="match status" value="1"/>
</dbReference>
<name>A0A521AKR4_SACCC</name>
<feature type="domain" description="Glycosyltransferase 2-like" evidence="2">
    <location>
        <begin position="4"/>
        <end position="100"/>
    </location>
</feature>
<keyword evidence="4" id="KW-1185">Reference proteome</keyword>